<dbReference type="InterPro" id="IPR011249">
    <property type="entry name" value="Metalloenz_LuxS/M16"/>
</dbReference>
<dbReference type="PANTHER" id="PTHR11851">
    <property type="entry name" value="METALLOPROTEASE"/>
    <property type="match status" value="1"/>
</dbReference>
<dbReference type="RefSeq" id="WP_153791291.1">
    <property type="nucleotide sequence ID" value="NZ_CP045915.1"/>
</dbReference>
<evidence type="ECO:0000313" key="5">
    <source>
        <dbReference type="EMBL" id="QGH34583.1"/>
    </source>
</evidence>
<dbReference type="Proteomes" id="UP000339690">
    <property type="component" value="Chromosome"/>
</dbReference>
<accession>A0A5Q2TKN3</accession>
<dbReference type="KEGG" id="grc:GI584_11310"/>
<gene>
    <name evidence="5" type="ORF">GI584_11310</name>
</gene>
<dbReference type="InterPro" id="IPR011765">
    <property type="entry name" value="Pept_M16_N"/>
</dbReference>
<evidence type="ECO:0000259" key="4">
    <source>
        <dbReference type="Pfam" id="PF05193"/>
    </source>
</evidence>
<keyword evidence="6" id="KW-1185">Reference proteome</keyword>
<dbReference type="InterPro" id="IPR001431">
    <property type="entry name" value="Pept_M16_Zn_BS"/>
</dbReference>
<comment type="similarity">
    <text evidence="1 2">Belongs to the peptidase M16 family.</text>
</comment>
<dbReference type="Pfam" id="PF00675">
    <property type="entry name" value="Peptidase_M16"/>
    <property type="match status" value="1"/>
</dbReference>
<dbReference type="AlphaFoldDB" id="A0A5Q2TKN3"/>
<proteinExistence type="inferred from homology"/>
<dbReference type="InterPro" id="IPR007863">
    <property type="entry name" value="Peptidase_M16_C"/>
</dbReference>
<dbReference type="SUPFAM" id="SSF63411">
    <property type="entry name" value="LuxS/MPP-like metallohydrolase"/>
    <property type="match status" value="2"/>
</dbReference>
<name>A0A5Q2TKN3_9BACI</name>
<evidence type="ECO:0000256" key="1">
    <source>
        <dbReference type="ARBA" id="ARBA00007261"/>
    </source>
</evidence>
<dbReference type="InterPro" id="IPR050361">
    <property type="entry name" value="MPP/UQCRC_Complex"/>
</dbReference>
<dbReference type="GO" id="GO:0006508">
    <property type="term" value="P:proteolysis"/>
    <property type="evidence" value="ECO:0007669"/>
    <property type="project" value="InterPro"/>
</dbReference>
<dbReference type="PROSITE" id="PS00143">
    <property type="entry name" value="INSULINASE"/>
    <property type="match status" value="1"/>
</dbReference>
<protein>
    <submittedName>
        <fullName evidence="5">Insulinase family protein</fullName>
    </submittedName>
</protein>
<dbReference type="GO" id="GO:0046872">
    <property type="term" value="F:metal ion binding"/>
    <property type="evidence" value="ECO:0007669"/>
    <property type="project" value="InterPro"/>
</dbReference>
<dbReference type="FunFam" id="3.30.830.10:FF:000008">
    <property type="entry name" value="Mitochondrial-processing peptidase subunit beta"/>
    <property type="match status" value="1"/>
</dbReference>
<sequence>MLHRKECSNGMRIVLEEVTSVRSVTIGIWVKTGSREEAPELNGISHFIEHMLFKGTENRTSQEIAEAFDGIGGEINAFTSKEYTCYYAKVIDTHKEMAIEILADMLLHSTFDQTEIEREKKVVLEEINMTEDTPDDIIHDLLAEAAYQQHPLAKPILGSKSTVNQLSQQDMFQYLQSQYIPENIVVSIAGNANYSFIKTVEDTLSVERNSSLTSSREYSSKPGFYHKQISQTKETEQAHLCLGYEGVGIENELEYAMLIVNNVLGGSMSSRLFQEIREKAGMAYSIFSYHSSFIDSGLLTIYAGTSKNQLYIVQDKIQHIVDQLRKYGLTNKEWENSKEQLKGLYMLSLESTNSKMSRNARNELLLQTHPSLDDIMKKIDKVRLDDVQHILNTLQSDRAATAIISPE</sequence>
<evidence type="ECO:0000313" key="6">
    <source>
        <dbReference type="Proteomes" id="UP000339690"/>
    </source>
</evidence>
<dbReference type="EMBL" id="CP045915">
    <property type="protein sequence ID" value="QGH34583.1"/>
    <property type="molecule type" value="Genomic_DNA"/>
</dbReference>
<dbReference type="Gene3D" id="3.30.830.10">
    <property type="entry name" value="Metalloenzyme, LuxS/M16 peptidase-like"/>
    <property type="match status" value="2"/>
</dbReference>
<reference evidence="5 6" key="1">
    <citation type="submission" date="2019-11" db="EMBL/GenBank/DDBJ databases">
        <title>Gracilibacillus salitolerans sp. nov., a moderate halophile isolated from a saline soil in northwest China.</title>
        <authorList>
            <person name="Gan L."/>
        </authorList>
    </citation>
    <scope>NUCLEOTIDE SEQUENCE [LARGE SCALE GENOMIC DNA]</scope>
    <source>
        <strain evidence="5 6">SCU50</strain>
    </source>
</reference>
<evidence type="ECO:0000256" key="2">
    <source>
        <dbReference type="RuleBase" id="RU004447"/>
    </source>
</evidence>
<evidence type="ECO:0000259" key="3">
    <source>
        <dbReference type="Pfam" id="PF00675"/>
    </source>
</evidence>
<organism evidence="5 6">
    <name type="scientific">Gracilibacillus salitolerans</name>
    <dbReference type="NCBI Taxonomy" id="2663022"/>
    <lineage>
        <taxon>Bacteria</taxon>
        <taxon>Bacillati</taxon>
        <taxon>Bacillota</taxon>
        <taxon>Bacilli</taxon>
        <taxon>Bacillales</taxon>
        <taxon>Bacillaceae</taxon>
        <taxon>Gracilibacillus</taxon>
    </lineage>
</organism>
<dbReference type="Pfam" id="PF05193">
    <property type="entry name" value="Peptidase_M16_C"/>
    <property type="match status" value="1"/>
</dbReference>
<feature type="domain" description="Peptidase M16 C-terminal" evidence="4">
    <location>
        <begin position="166"/>
        <end position="341"/>
    </location>
</feature>
<dbReference type="PANTHER" id="PTHR11851:SF49">
    <property type="entry name" value="MITOCHONDRIAL-PROCESSING PEPTIDASE SUBUNIT ALPHA"/>
    <property type="match status" value="1"/>
</dbReference>
<dbReference type="GO" id="GO:0004222">
    <property type="term" value="F:metalloendopeptidase activity"/>
    <property type="evidence" value="ECO:0007669"/>
    <property type="project" value="InterPro"/>
</dbReference>
<feature type="domain" description="Peptidase M16 N-terminal" evidence="3">
    <location>
        <begin position="12"/>
        <end position="158"/>
    </location>
</feature>